<dbReference type="Proteomes" id="UP000284892">
    <property type="component" value="Unassembled WGS sequence"/>
</dbReference>
<comment type="caution">
    <text evidence="1">The sequence shown here is derived from an EMBL/GenBank/DDBJ whole genome shotgun (WGS) entry which is preliminary data.</text>
</comment>
<dbReference type="AlphaFoldDB" id="A0A420DM25"/>
<sequence>MNFTTIILTILLLSVSTKEYRIINNAKDRLEIKLKNSLNSKQIIDTIKPNNDFYLLIRGNENYDIILTTIKKEDYEEAKQIKTTQLLDKTIFPSQLNLTESCYTVKTPIKTIKTCLEDDDELISVSYRGFIKKLNSCVIYENWFESTVSNLLINLEDGSTSYISGYELIFSPNLKFIYSYANDGIDFDGISLYQMIDKKAHPILITDYDIEEKYKFDFSSFGKVYWVSDSSFYASNDKAYYKFKIQDKQITYRNEYKENIIHSENNKFIIKVDKLKDGTIRYTSWNKPNTTKDRPSLVLYNGEVEQQTKYGSGFDYRFDNGEYLYVIENNIETTSAKRLMLRLYKNSDEILYTSLTGLNKKK</sequence>
<keyword evidence="2" id="KW-1185">Reference proteome</keyword>
<accession>A0A420DM25</accession>
<proteinExistence type="predicted"/>
<reference evidence="1 2" key="1">
    <citation type="submission" date="2018-09" db="EMBL/GenBank/DDBJ databases">
        <title>Genomic Encyclopedia of Archaeal and Bacterial Type Strains, Phase II (KMG-II): from individual species to whole genera.</title>
        <authorList>
            <person name="Goeker M."/>
        </authorList>
    </citation>
    <scope>NUCLEOTIDE SEQUENCE [LARGE SCALE GENOMIC DNA]</scope>
    <source>
        <strain evidence="1 2">DSM 26283</strain>
    </source>
</reference>
<dbReference type="EMBL" id="RAQJ01000002">
    <property type="protein sequence ID" value="RKE95227.1"/>
    <property type="molecule type" value="Genomic_DNA"/>
</dbReference>
<name>A0A420DM25_9FLAO</name>
<organism evidence="1 2">
    <name type="scientific">Ichthyenterobacterium magnum</name>
    <dbReference type="NCBI Taxonomy" id="1230530"/>
    <lineage>
        <taxon>Bacteria</taxon>
        <taxon>Pseudomonadati</taxon>
        <taxon>Bacteroidota</taxon>
        <taxon>Flavobacteriia</taxon>
        <taxon>Flavobacteriales</taxon>
        <taxon>Flavobacteriaceae</taxon>
        <taxon>Ichthyenterobacterium</taxon>
    </lineage>
</organism>
<dbReference type="RefSeq" id="WP_120200548.1">
    <property type="nucleotide sequence ID" value="NZ_RAQJ01000002.1"/>
</dbReference>
<evidence type="ECO:0000313" key="1">
    <source>
        <dbReference type="EMBL" id="RKE95227.1"/>
    </source>
</evidence>
<evidence type="ECO:0000313" key="2">
    <source>
        <dbReference type="Proteomes" id="UP000284892"/>
    </source>
</evidence>
<dbReference type="OrthoDB" id="1450382at2"/>
<protein>
    <submittedName>
        <fullName evidence="1">Uncharacterized protein</fullName>
    </submittedName>
</protein>
<gene>
    <name evidence="1" type="ORF">BXY80_1413</name>
</gene>